<dbReference type="Gene3D" id="1.25.10.10">
    <property type="entry name" value="Leucine-rich Repeat Variant"/>
    <property type="match status" value="5"/>
</dbReference>
<dbReference type="PANTHER" id="PTHR12697:SF5">
    <property type="entry name" value="DEOXYHYPUSINE HYDROXYLASE"/>
    <property type="match status" value="1"/>
</dbReference>
<evidence type="ECO:0000256" key="1">
    <source>
        <dbReference type="ARBA" id="ARBA00045876"/>
    </source>
</evidence>
<keyword evidence="4" id="KW-1185">Reference proteome</keyword>
<reference evidence="3 4" key="1">
    <citation type="submission" date="2019-02" db="EMBL/GenBank/DDBJ databases">
        <title>Deep-cultivation of Planctomycetes and their phenomic and genomic characterization uncovers novel biology.</title>
        <authorList>
            <person name="Wiegand S."/>
            <person name="Jogler M."/>
            <person name="Boedeker C."/>
            <person name="Pinto D."/>
            <person name="Vollmers J."/>
            <person name="Rivas-Marin E."/>
            <person name="Kohn T."/>
            <person name="Peeters S.H."/>
            <person name="Heuer A."/>
            <person name="Rast P."/>
            <person name="Oberbeckmann S."/>
            <person name="Bunk B."/>
            <person name="Jeske O."/>
            <person name="Meyerdierks A."/>
            <person name="Storesund J.E."/>
            <person name="Kallscheuer N."/>
            <person name="Luecker S."/>
            <person name="Lage O.M."/>
            <person name="Pohl T."/>
            <person name="Merkel B.J."/>
            <person name="Hornburger P."/>
            <person name="Mueller R.-W."/>
            <person name="Bruemmer F."/>
            <person name="Labrenz M."/>
            <person name="Spormann A.M."/>
            <person name="Op den Camp H."/>
            <person name="Overmann J."/>
            <person name="Amann R."/>
            <person name="Jetten M.S.M."/>
            <person name="Mascher T."/>
            <person name="Medema M.H."/>
            <person name="Devos D.P."/>
            <person name="Kaster A.-K."/>
            <person name="Ovreas L."/>
            <person name="Rohde M."/>
            <person name="Galperin M.Y."/>
            <person name="Jogler C."/>
        </authorList>
    </citation>
    <scope>NUCLEOTIDE SEQUENCE [LARGE SCALE GENOMIC DNA]</scope>
    <source>
        <strain evidence="3 4">Pla85_3_4</strain>
    </source>
</reference>
<proteinExistence type="predicted"/>
<dbReference type="Proteomes" id="UP000317648">
    <property type="component" value="Chromosome"/>
</dbReference>
<dbReference type="InterPro" id="IPR021133">
    <property type="entry name" value="HEAT_type_2"/>
</dbReference>
<dbReference type="InterPro" id="IPR016024">
    <property type="entry name" value="ARM-type_fold"/>
</dbReference>
<dbReference type="KEGG" id="lcre:Pla8534_49290"/>
<evidence type="ECO:0000313" key="4">
    <source>
        <dbReference type="Proteomes" id="UP000317648"/>
    </source>
</evidence>
<keyword evidence="2" id="KW-0732">Signal</keyword>
<dbReference type="SMART" id="SM00567">
    <property type="entry name" value="EZ_HEAT"/>
    <property type="match status" value="11"/>
</dbReference>
<dbReference type="SUPFAM" id="SSF48371">
    <property type="entry name" value="ARM repeat"/>
    <property type="match status" value="1"/>
</dbReference>
<dbReference type="EMBL" id="CP036433">
    <property type="protein sequence ID" value="QDU97103.1"/>
    <property type="molecule type" value="Genomic_DNA"/>
</dbReference>
<dbReference type="InterPro" id="IPR011989">
    <property type="entry name" value="ARM-like"/>
</dbReference>
<dbReference type="InterPro" id="IPR004155">
    <property type="entry name" value="PBS_lyase_HEAT"/>
</dbReference>
<evidence type="ECO:0000256" key="2">
    <source>
        <dbReference type="SAM" id="SignalP"/>
    </source>
</evidence>
<feature type="chain" id="PRO_5021701853" evidence="2">
    <location>
        <begin position="26"/>
        <end position="859"/>
    </location>
</feature>
<dbReference type="GO" id="GO:0016491">
    <property type="term" value="F:oxidoreductase activity"/>
    <property type="evidence" value="ECO:0007669"/>
    <property type="project" value="TreeGrafter"/>
</dbReference>
<dbReference type="Pfam" id="PF13646">
    <property type="entry name" value="HEAT_2"/>
    <property type="match status" value="2"/>
</dbReference>
<accession>A0A518DZ33</accession>
<dbReference type="RefSeq" id="WP_197442535.1">
    <property type="nucleotide sequence ID" value="NZ_CP036433.1"/>
</dbReference>
<organism evidence="3 4">
    <name type="scientific">Lignipirellula cremea</name>
    <dbReference type="NCBI Taxonomy" id="2528010"/>
    <lineage>
        <taxon>Bacteria</taxon>
        <taxon>Pseudomonadati</taxon>
        <taxon>Planctomycetota</taxon>
        <taxon>Planctomycetia</taxon>
        <taxon>Pirellulales</taxon>
        <taxon>Pirellulaceae</taxon>
        <taxon>Lignipirellula</taxon>
    </lineage>
</organism>
<feature type="signal peptide" evidence="2">
    <location>
        <begin position="1"/>
        <end position="25"/>
    </location>
</feature>
<name>A0A518DZ33_9BACT</name>
<gene>
    <name evidence="3" type="ORF">Pla8534_49290</name>
</gene>
<comment type="function">
    <text evidence="1">Catalyzes the hydroxylation of the N(6)-(4-aminobutyl)-L-lysine intermediate produced by deoxyhypusine synthase/DHPS on a critical lysine of the eukaryotic translation initiation factor 5A/eIF-5A. This is the second step of the post-translational modification of that lysine into an unusual amino acid residue named hypusine. Hypusination is unique to mature eIF-5A factor and is essential for its function.</text>
</comment>
<dbReference type="PROSITE" id="PS50077">
    <property type="entry name" value="HEAT_REPEAT"/>
    <property type="match status" value="1"/>
</dbReference>
<evidence type="ECO:0000313" key="3">
    <source>
        <dbReference type="EMBL" id="QDU97103.1"/>
    </source>
</evidence>
<protein>
    <submittedName>
        <fullName evidence="3">HEAT repeat protein</fullName>
    </submittedName>
</protein>
<sequence length="859" mass="91981" precursor="true">MRLRSVTFASFCCCLLTIAGGIALANERGGIAAEKDWEELVQYLYEGDAVQQAAAAKELSQPDAASPLVATLLAYQLRQETYDKERDLALVTALAQMGETAKAAAPQLAVWLRRQGDNKPVKKLDALGKIFPQHASLARLALQPGPTGQAALLLLGDKEPESSQALQLLTAGLAHPRVEIRRAACQAIHTYTFSAFHSDAMLATDSLIICLQDVDPQVRAAAVTALADLETFLAEPVTRRYDGVLQRKIGRRVPDKAVPAIARATQDPVLHVAVRAAHALRHGDPVVVEAIIGPLIAGLQSEHRVLRRLAVEAFQEIGPAANDALPALRVELMLERTDSLDTWIRADVARAIARIAPAEQGVPLLLAAWNETRMYPGTLVTAIGGYGASHPLVVPFLLEAATHGHSVAKHAKVVQKIALSALGRVRPVTAQTVGCLIEHVLGPDLDLRWVAVRALENVGTADPRVIPALLEAARLPDRDGQHQSKAIAALRYIGPADQTIEGLRQLLKDPSPNIRSQSARTLGIFGVAAKAAVPDLIALLQDGKPHVRDAAFQALCSIGAAARTAIPHLVREMERPQRSRGIHPVMAMTQIGPAAVPELVRSMRRQAAKQGDSPAADVLRRLGPQAVDAVPELIEMLDDDSNLLRLRAVFVLREIGPDAEAAVPRLATFLQKEPDPLDAPNRSTVQAALAAIGGPAVLLLAEDLPETIELLRRMNTRAKAALPALEVLLSPAEENDVRYAAAEAMASIGGDVRLLLPVLQEMLQSSSPTVRVQAIQAMQHLALRDRTRGVVTALRQSLDDPDQTVRFAAAQSLLAVFGATAQETLPVFHEMLLGKPDYRNPLAAANAVILLLGEGEAGG</sequence>
<dbReference type="PANTHER" id="PTHR12697">
    <property type="entry name" value="PBS LYASE HEAT-LIKE PROTEIN"/>
    <property type="match status" value="1"/>
</dbReference>
<dbReference type="AlphaFoldDB" id="A0A518DZ33"/>